<organism evidence="1 2">
    <name type="scientific">Streptoalloteichus hindustanus</name>
    <dbReference type="NCBI Taxonomy" id="2017"/>
    <lineage>
        <taxon>Bacteria</taxon>
        <taxon>Bacillati</taxon>
        <taxon>Actinomycetota</taxon>
        <taxon>Actinomycetes</taxon>
        <taxon>Pseudonocardiales</taxon>
        <taxon>Pseudonocardiaceae</taxon>
        <taxon>Streptoalloteichus</taxon>
    </lineage>
</organism>
<accession>A0A1M4XV63</accession>
<protein>
    <submittedName>
        <fullName evidence="1">Uncharacterized protein</fullName>
    </submittedName>
</protein>
<reference evidence="1 2" key="1">
    <citation type="submission" date="2016-11" db="EMBL/GenBank/DDBJ databases">
        <authorList>
            <person name="Jaros S."/>
            <person name="Januszkiewicz K."/>
            <person name="Wedrychowicz H."/>
        </authorList>
    </citation>
    <scope>NUCLEOTIDE SEQUENCE [LARGE SCALE GENOMIC DNA]</scope>
    <source>
        <strain evidence="1 2">DSM 44523</strain>
    </source>
</reference>
<dbReference type="RefSeq" id="WP_073480442.1">
    <property type="nucleotide sequence ID" value="NZ_FQVN01000002.1"/>
</dbReference>
<dbReference type="EMBL" id="FQVN01000002">
    <property type="protein sequence ID" value="SHE97381.1"/>
    <property type="molecule type" value="Genomic_DNA"/>
</dbReference>
<gene>
    <name evidence="1" type="ORF">SAMN05444320_102136</name>
</gene>
<dbReference type="OrthoDB" id="4569028at2"/>
<dbReference type="AlphaFoldDB" id="A0A1M4XV63"/>
<sequence length="68" mass="7626">MRRETHEGGRHRLGDPGLVHCATHPEVAAALARRRVWWNVLRAPQHLLLGRRTRPAPAAPHWASTQAA</sequence>
<name>A0A1M4XV63_STRHI</name>
<proteinExistence type="predicted"/>
<dbReference type="Proteomes" id="UP000184501">
    <property type="component" value="Unassembled WGS sequence"/>
</dbReference>
<keyword evidence="2" id="KW-1185">Reference proteome</keyword>
<evidence type="ECO:0000313" key="1">
    <source>
        <dbReference type="EMBL" id="SHE97381.1"/>
    </source>
</evidence>
<evidence type="ECO:0000313" key="2">
    <source>
        <dbReference type="Proteomes" id="UP000184501"/>
    </source>
</evidence>